<dbReference type="EMBL" id="BMAU01021374">
    <property type="protein sequence ID" value="GFY26159.1"/>
    <property type="molecule type" value="Genomic_DNA"/>
</dbReference>
<dbReference type="InterPro" id="IPR036397">
    <property type="entry name" value="RNaseH_sf"/>
</dbReference>
<dbReference type="Proteomes" id="UP000887159">
    <property type="component" value="Unassembled WGS sequence"/>
</dbReference>
<dbReference type="Gene3D" id="3.30.420.10">
    <property type="entry name" value="Ribonuclease H-like superfamily/Ribonuclease H"/>
    <property type="match status" value="1"/>
</dbReference>
<accession>A0A8X6W180</accession>
<name>A0A8X6W180_TRICX</name>
<dbReference type="InterPro" id="IPR038717">
    <property type="entry name" value="Tc1-like_DDE_dom"/>
</dbReference>
<protein>
    <submittedName>
        <fullName evidence="2">Transposable element Tcb2 transposase</fullName>
    </submittedName>
</protein>
<proteinExistence type="predicted"/>
<sequence>MGCGLVFYHCRLNTFPESGISFSAAPYRRIPIAAGGVGTSGSERCHLHEDQAQNALDRPVVEKTTNLKKCTRTADCFIGLHPGTERIFTMGPCVFSNHTKAPAEGRLGSRNPLRVLPLTPTHRCLRLEWCHTRRNWNSAEWNQVFFSDISRFNLSSDYNRVRVWRHRGERLNPAFALQRHTAPSVGVMVWGAIAYNTRSPLLLIRGTTHMIAQRYVHDILQPHVLSLMQRLLGAIFQQDNAPPHTARVSQDCLHTVTIFPLPSLSPNLSPVRYIWDHFG</sequence>
<dbReference type="Pfam" id="PF13358">
    <property type="entry name" value="DDE_3"/>
    <property type="match status" value="1"/>
</dbReference>
<dbReference type="AlphaFoldDB" id="A0A8X6W180"/>
<reference evidence="2" key="1">
    <citation type="submission" date="2020-08" db="EMBL/GenBank/DDBJ databases">
        <title>Multicomponent nature underlies the extraordinary mechanical properties of spider dragline silk.</title>
        <authorList>
            <person name="Kono N."/>
            <person name="Nakamura H."/>
            <person name="Mori M."/>
            <person name="Yoshida Y."/>
            <person name="Ohtoshi R."/>
            <person name="Malay A.D."/>
            <person name="Moran D.A.P."/>
            <person name="Tomita M."/>
            <person name="Numata K."/>
            <person name="Arakawa K."/>
        </authorList>
    </citation>
    <scope>NUCLEOTIDE SEQUENCE</scope>
</reference>
<evidence type="ECO:0000313" key="2">
    <source>
        <dbReference type="EMBL" id="GFY26159.1"/>
    </source>
</evidence>
<gene>
    <name evidence="2" type="primary">X975_05572</name>
    <name evidence="2" type="ORF">TNCV_354751</name>
</gene>
<dbReference type="GO" id="GO:0003676">
    <property type="term" value="F:nucleic acid binding"/>
    <property type="evidence" value="ECO:0007669"/>
    <property type="project" value="InterPro"/>
</dbReference>
<keyword evidence="3" id="KW-1185">Reference proteome</keyword>
<organism evidence="2 3">
    <name type="scientific">Trichonephila clavipes</name>
    <name type="common">Golden silk orbweaver</name>
    <name type="synonym">Nephila clavipes</name>
    <dbReference type="NCBI Taxonomy" id="2585209"/>
    <lineage>
        <taxon>Eukaryota</taxon>
        <taxon>Metazoa</taxon>
        <taxon>Ecdysozoa</taxon>
        <taxon>Arthropoda</taxon>
        <taxon>Chelicerata</taxon>
        <taxon>Arachnida</taxon>
        <taxon>Araneae</taxon>
        <taxon>Araneomorphae</taxon>
        <taxon>Entelegynae</taxon>
        <taxon>Araneoidea</taxon>
        <taxon>Nephilidae</taxon>
        <taxon>Trichonephila</taxon>
    </lineage>
</organism>
<evidence type="ECO:0000259" key="1">
    <source>
        <dbReference type="Pfam" id="PF13358"/>
    </source>
</evidence>
<evidence type="ECO:0000313" key="3">
    <source>
        <dbReference type="Proteomes" id="UP000887159"/>
    </source>
</evidence>
<feature type="domain" description="Tc1-like transposase DDE" evidence="1">
    <location>
        <begin position="144"/>
        <end position="277"/>
    </location>
</feature>
<comment type="caution">
    <text evidence="2">The sequence shown here is derived from an EMBL/GenBank/DDBJ whole genome shotgun (WGS) entry which is preliminary data.</text>
</comment>